<organism evidence="4 5">
    <name type="scientific">Frankliniella fusca</name>
    <dbReference type="NCBI Taxonomy" id="407009"/>
    <lineage>
        <taxon>Eukaryota</taxon>
        <taxon>Metazoa</taxon>
        <taxon>Ecdysozoa</taxon>
        <taxon>Arthropoda</taxon>
        <taxon>Hexapoda</taxon>
        <taxon>Insecta</taxon>
        <taxon>Pterygota</taxon>
        <taxon>Neoptera</taxon>
        <taxon>Paraneoptera</taxon>
        <taxon>Thysanoptera</taxon>
        <taxon>Terebrantia</taxon>
        <taxon>Thripoidea</taxon>
        <taxon>Thripidae</taxon>
        <taxon>Frankliniella</taxon>
    </lineage>
</organism>
<keyword evidence="3" id="KW-0732">Signal</keyword>
<dbReference type="AlphaFoldDB" id="A0AAE1HYQ3"/>
<keyword evidence="5" id="KW-1185">Reference proteome</keyword>
<name>A0AAE1HYQ3_9NEOP</name>
<evidence type="ECO:0000256" key="1">
    <source>
        <dbReference type="SAM" id="MobiDB-lite"/>
    </source>
</evidence>
<dbReference type="EMBL" id="JAHWGI010001408">
    <property type="protein sequence ID" value="KAK3930014.1"/>
    <property type="molecule type" value="Genomic_DNA"/>
</dbReference>
<feature type="region of interest" description="Disordered" evidence="1">
    <location>
        <begin position="303"/>
        <end position="330"/>
    </location>
</feature>
<feature type="region of interest" description="Disordered" evidence="1">
    <location>
        <begin position="90"/>
        <end position="136"/>
    </location>
</feature>
<keyword evidence="2" id="KW-1133">Transmembrane helix</keyword>
<reference evidence="4" key="2">
    <citation type="journal article" date="2023" name="BMC Genomics">
        <title>Pest status, molecular evolution, and epigenetic factors derived from the genome assembly of Frankliniella fusca, a thysanopteran phytovirus vector.</title>
        <authorList>
            <person name="Catto M.A."/>
            <person name="Labadie P.E."/>
            <person name="Jacobson A.L."/>
            <person name="Kennedy G.G."/>
            <person name="Srinivasan R."/>
            <person name="Hunt B.G."/>
        </authorList>
    </citation>
    <scope>NUCLEOTIDE SEQUENCE</scope>
    <source>
        <strain evidence="4">PL_HMW_Pooled</strain>
    </source>
</reference>
<proteinExistence type="predicted"/>
<evidence type="ECO:0000313" key="5">
    <source>
        <dbReference type="Proteomes" id="UP001219518"/>
    </source>
</evidence>
<comment type="caution">
    <text evidence="4">The sequence shown here is derived from an EMBL/GenBank/DDBJ whole genome shotgun (WGS) entry which is preliminary data.</text>
</comment>
<feature type="compositionally biased region" description="Basic residues" evidence="1">
    <location>
        <begin position="312"/>
        <end position="330"/>
    </location>
</feature>
<feature type="transmembrane region" description="Helical" evidence="2">
    <location>
        <begin position="413"/>
        <end position="434"/>
    </location>
</feature>
<protein>
    <submittedName>
        <fullName evidence="4">Mediator of RNA polymerase II transcription subunit 12</fullName>
    </submittedName>
</protein>
<reference evidence="4" key="1">
    <citation type="submission" date="2021-07" db="EMBL/GenBank/DDBJ databases">
        <authorList>
            <person name="Catto M.A."/>
            <person name="Jacobson A."/>
            <person name="Kennedy G."/>
            <person name="Labadie P."/>
            <person name="Hunt B.G."/>
            <person name="Srinivasan R."/>
        </authorList>
    </citation>
    <scope>NUCLEOTIDE SEQUENCE</scope>
    <source>
        <strain evidence="4">PL_HMW_Pooled</strain>
        <tissue evidence="4">Head</tissue>
    </source>
</reference>
<feature type="compositionally biased region" description="Polar residues" evidence="1">
    <location>
        <begin position="120"/>
        <end position="130"/>
    </location>
</feature>
<evidence type="ECO:0000313" key="4">
    <source>
        <dbReference type="EMBL" id="KAK3930014.1"/>
    </source>
</evidence>
<keyword evidence="2" id="KW-0472">Membrane</keyword>
<dbReference type="Proteomes" id="UP001219518">
    <property type="component" value="Unassembled WGS sequence"/>
</dbReference>
<gene>
    <name evidence="4" type="ORF">KUF71_022110</name>
</gene>
<sequence>MSTLRPRLVCFRRWRQLWPLLAPLIVAILAALAPAAARAQDLGPGPDTFSMPVSYSMPAPAAYTSASRPSSSAAAVPAPAKKSVILHHFKSMRGSTSTTPRAEEDSTAAPPRYSSSYSSQRVHGQTTSPAPSQPVPNAVSIEEAVAAAAAVTQTPELPPLTPEEAQRIFLQQQELQQQQQQQQHLLSQQQQQQQQQQPTTAQYERYYEAAAATGVTPNPYLSPTHLYTTPALGVGGVPGTPVRGAVLPHYKQGVPASLAVGAGGSVPAAAAASPVMQAAVSYYRNGYYADPALLYQLHKTPYRRVSGPAPRPRPRPRPRPHAHAHAHHPHPHVHAVPFTRYKASSGAQPQVQHFFHGPYTMEAALGGAGAAAAAGAAPDAWIEHAIAPIKRDDSLLSSLGSAPGSSTALLNGLIVPIVLLGLSIPALGFAYSYLSRRRAFNDDVTSFVQNLRPDEETIDYYFNLLQTSIECFSDPKLNHCE</sequence>
<accession>A0AAE1HYQ3</accession>
<feature type="chain" id="PRO_5042067054" evidence="3">
    <location>
        <begin position="40"/>
        <end position="481"/>
    </location>
</feature>
<feature type="signal peptide" evidence="3">
    <location>
        <begin position="1"/>
        <end position="39"/>
    </location>
</feature>
<evidence type="ECO:0000256" key="2">
    <source>
        <dbReference type="SAM" id="Phobius"/>
    </source>
</evidence>
<evidence type="ECO:0000256" key="3">
    <source>
        <dbReference type="SAM" id="SignalP"/>
    </source>
</evidence>
<keyword evidence="2" id="KW-0812">Transmembrane</keyword>